<dbReference type="InterPro" id="IPR000477">
    <property type="entry name" value="RT_dom"/>
</dbReference>
<evidence type="ECO:0000313" key="4">
    <source>
        <dbReference type="Proteomes" id="UP000822688"/>
    </source>
</evidence>
<reference evidence="3 4" key="1">
    <citation type="submission" date="2020-06" db="EMBL/GenBank/DDBJ databases">
        <title>WGS assembly of Ceratodon purpureus strain R40.</title>
        <authorList>
            <person name="Carey S.B."/>
            <person name="Jenkins J."/>
            <person name="Shu S."/>
            <person name="Lovell J.T."/>
            <person name="Sreedasyam A."/>
            <person name="Maumus F."/>
            <person name="Tiley G.P."/>
            <person name="Fernandez-Pozo N."/>
            <person name="Barry K."/>
            <person name="Chen C."/>
            <person name="Wang M."/>
            <person name="Lipzen A."/>
            <person name="Daum C."/>
            <person name="Saski C.A."/>
            <person name="Payton A.C."/>
            <person name="Mcbreen J.C."/>
            <person name="Conrad R.E."/>
            <person name="Kollar L.M."/>
            <person name="Olsson S."/>
            <person name="Huttunen S."/>
            <person name="Landis J.B."/>
            <person name="Wickett N.J."/>
            <person name="Johnson M.G."/>
            <person name="Rensing S.A."/>
            <person name="Grimwood J."/>
            <person name="Schmutz J."/>
            <person name="Mcdaniel S.F."/>
        </authorList>
    </citation>
    <scope>NUCLEOTIDE SEQUENCE [LARGE SCALE GENOMIC DNA]</scope>
    <source>
        <strain evidence="3 4">R40</strain>
    </source>
</reference>
<dbReference type="PROSITE" id="PS50878">
    <property type="entry name" value="RT_POL"/>
    <property type="match status" value="1"/>
</dbReference>
<feature type="transmembrane region" description="Helical" evidence="1">
    <location>
        <begin position="20"/>
        <end position="37"/>
    </location>
</feature>
<feature type="domain" description="Reverse transcriptase" evidence="2">
    <location>
        <begin position="1"/>
        <end position="287"/>
    </location>
</feature>
<keyword evidence="1" id="KW-0472">Membrane</keyword>
<dbReference type="PANTHER" id="PTHR21301">
    <property type="entry name" value="REVERSE TRANSCRIPTASE"/>
    <property type="match status" value="1"/>
</dbReference>
<accession>A0A8T0H8C8</accession>
<dbReference type="InterPro" id="IPR043502">
    <property type="entry name" value="DNA/RNA_pol_sf"/>
</dbReference>
<keyword evidence="4" id="KW-1185">Reference proteome</keyword>
<comment type="caution">
    <text evidence="3">The sequence shown here is derived from an EMBL/GenBank/DDBJ whole genome shotgun (WGS) entry which is preliminary data.</text>
</comment>
<protein>
    <recommendedName>
        <fullName evidence="2">Reverse transcriptase domain-containing protein</fullName>
    </recommendedName>
</protein>
<organism evidence="3 4">
    <name type="scientific">Ceratodon purpureus</name>
    <name type="common">Fire moss</name>
    <name type="synonym">Dicranum purpureum</name>
    <dbReference type="NCBI Taxonomy" id="3225"/>
    <lineage>
        <taxon>Eukaryota</taxon>
        <taxon>Viridiplantae</taxon>
        <taxon>Streptophyta</taxon>
        <taxon>Embryophyta</taxon>
        <taxon>Bryophyta</taxon>
        <taxon>Bryophytina</taxon>
        <taxon>Bryopsida</taxon>
        <taxon>Dicranidae</taxon>
        <taxon>Pseudoditrichales</taxon>
        <taxon>Ditrichaceae</taxon>
        <taxon>Ceratodon</taxon>
    </lineage>
</organism>
<evidence type="ECO:0000259" key="2">
    <source>
        <dbReference type="PROSITE" id="PS50878"/>
    </source>
</evidence>
<evidence type="ECO:0000313" key="3">
    <source>
        <dbReference type="EMBL" id="KAG0568196.1"/>
    </source>
</evidence>
<dbReference type="PANTHER" id="PTHR21301:SF10">
    <property type="entry name" value="REVERSE TRANSCRIPTASE DOMAIN-CONTAINING PROTEIN"/>
    <property type="match status" value="1"/>
</dbReference>
<dbReference type="AlphaFoldDB" id="A0A8T0H8C8"/>
<proteinExistence type="predicted"/>
<keyword evidence="1" id="KW-1133">Transmembrane helix</keyword>
<keyword evidence="1" id="KW-0812">Transmembrane</keyword>
<name>A0A8T0H8C8_CERPU</name>
<gene>
    <name evidence="3" type="ORF">KC19_6G001700</name>
</gene>
<evidence type="ECO:0000256" key="1">
    <source>
        <dbReference type="SAM" id="Phobius"/>
    </source>
</evidence>
<dbReference type="Proteomes" id="UP000822688">
    <property type="component" value="Chromosome 6"/>
</dbReference>
<sequence length="410" mass="47854">MATYKQHKHTYRWLTNAFHTVYSNIALLLTVTTVVILDSFKSWAKKLDIGYRNFLGTDTSSFWIVDSVIHVTLNLPPTMHDVYVADITKCYESIPLTGQDNLLEALQFMIRTGFQEAARLHTKAETILWVKFAQDNTPMTARWGTTQPKSGRWIPMSQTRLISLHSWLMNNCFVALGDRVWRQTRGIPMGFSCSPLWCNIYLMTYEVKFIQRLASMGRKDLLNKFRYAFRYIDDICWVNVGNPQDFLSPEQPRTPDNPFWIYPLHILEIKTEVSKFGATDPTQGISAHFMNVQFDLHETDPKNFVMRKYDKRRNLPFKYTQFIKFQSNRPVRQSYNIIISQILPILYISNDTMIAFQEILLLIRTLESNGFQAHRLQNLVTRWLETGTFPSTKTNIQALTLLLKHTAQTQ</sequence>
<dbReference type="SUPFAM" id="SSF56672">
    <property type="entry name" value="DNA/RNA polymerases"/>
    <property type="match status" value="1"/>
</dbReference>
<dbReference type="EMBL" id="CM026427">
    <property type="protein sequence ID" value="KAG0568196.1"/>
    <property type="molecule type" value="Genomic_DNA"/>
</dbReference>